<accession>A0A763UK88</accession>
<name>A0A763UK88_SALER</name>
<evidence type="ECO:0000313" key="1">
    <source>
        <dbReference type="EMBL" id="HAG4603059.1"/>
    </source>
</evidence>
<gene>
    <name evidence="1" type="ORF">G8410_003525</name>
</gene>
<dbReference type="AlphaFoldDB" id="A0A763UK88"/>
<reference evidence="1" key="2">
    <citation type="submission" date="2020-02" db="EMBL/GenBank/DDBJ databases">
        <authorList>
            <consortium name="NCBI Pathogen Detection Project"/>
        </authorList>
    </citation>
    <scope>NUCLEOTIDE SEQUENCE</scope>
    <source>
        <strain evidence="1">MA.AU150</strain>
    </source>
</reference>
<comment type="caution">
    <text evidence="1">The sequence shown here is derived from an EMBL/GenBank/DDBJ whole genome shotgun (WGS) entry which is preliminary data.</text>
</comment>
<dbReference type="EMBL" id="DAAYKN010000008">
    <property type="protein sequence ID" value="HAG4603059.1"/>
    <property type="molecule type" value="Genomic_DNA"/>
</dbReference>
<evidence type="ECO:0008006" key="2">
    <source>
        <dbReference type="Google" id="ProtNLM"/>
    </source>
</evidence>
<protein>
    <recommendedName>
        <fullName evidence="2">Viral protein</fullName>
    </recommendedName>
</protein>
<reference evidence="1" key="1">
    <citation type="journal article" date="2018" name="Genome Biol.">
        <title>SKESA: strategic k-mer extension for scrupulous assemblies.</title>
        <authorList>
            <person name="Souvorov A."/>
            <person name="Agarwala R."/>
            <person name="Lipman D.J."/>
        </authorList>
    </citation>
    <scope>NUCLEOTIDE SEQUENCE</scope>
    <source>
        <strain evidence="1">MA.AU150</strain>
    </source>
</reference>
<sequence>MSDVSSGSNFFPLNVMTLTDAPEGPINRIYRNGNYVTQMDAVVPDVFKLTILNAKTTSEHVVGEETVET</sequence>
<proteinExistence type="predicted"/>
<organism evidence="1">
    <name type="scientific">Salmonella enterica</name>
    <name type="common">Salmonella choleraesuis</name>
    <dbReference type="NCBI Taxonomy" id="28901"/>
    <lineage>
        <taxon>Bacteria</taxon>
        <taxon>Pseudomonadati</taxon>
        <taxon>Pseudomonadota</taxon>
        <taxon>Gammaproteobacteria</taxon>
        <taxon>Enterobacterales</taxon>
        <taxon>Enterobacteriaceae</taxon>
        <taxon>Salmonella</taxon>
    </lineage>
</organism>